<proteinExistence type="predicted"/>
<evidence type="ECO:0000256" key="1">
    <source>
        <dbReference type="SAM" id="SignalP"/>
    </source>
</evidence>
<evidence type="ECO:0000313" key="2">
    <source>
        <dbReference type="EMBL" id="WAH63911.1"/>
    </source>
</evidence>
<dbReference type="Proteomes" id="UP001164737">
    <property type="component" value="Chromosome"/>
</dbReference>
<dbReference type="RefSeq" id="WP_268212919.1">
    <property type="nucleotide sequence ID" value="NZ_CP107241.1"/>
</dbReference>
<evidence type="ECO:0008006" key="4">
    <source>
        <dbReference type="Google" id="ProtNLM"/>
    </source>
</evidence>
<gene>
    <name evidence="2" type="ORF">OEG85_21195</name>
</gene>
<keyword evidence="1" id="KW-0732">Signal</keyword>
<dbReference type="EMBL" id="CP107241">
    <property type="protein sequence ID" value="WAH63911.1"/>
    <property type="molecule type" value="Genomic_DNA"/>
</dbReference>
<name>A0AA47ERC2_9XANT</name>
<organism evidence="2 3">
    <name type="scientific">Xanthomonas hortorum</name>
    <dbReference type="NCBI Taxonomy" id="56454"/>
    <lineage>
        <taxon>Bacteria</taxon>
        <taxon>Pseudomonadati</taxon>
        <taxon>Pseudomonadota</taxon>
        <taxon>Gammaproteobacteria</taxon>
        <taxon>Lysobacterales</taxon>
        <taxon>Lysobacteraceae</taxon>
        <taxon>Xanthomonas</taxon>
    </lineage>
</organism>
<evidence type="ECO:0000313" key="3">
    <source>
        <dbReference type="Proteomes" id="UP001164737"/>
    </source>
</evidence>
<accession>A0AA47ERC2</accession>
<reference evidence="2" key="1">
    <citation type="submission" date="2022-10" db="EMBL/GenBank/DDBJ databases">
        <title>Complete genome sequence resource for Xanthomonas hortorum isolated from Greek Oregano.</title>
        <authorList>
            <person name="Gonzalez-Tobon J."/>
            <person name="Helmann T.C."/>
            <person name="Daughtrey M."/>
            <person name="Stodghill P.V."/>
            <person name="Filiatrault M.J."/>
        </authorList>
    </citation>
    <scope>NUCLEOTIDE SEQUENCE</scope>
    <source>
        <strain evidence="2">Oregano 108</strain>
    </source>
</reference>
<feature type="chain" id="PRO_5041384888" description="DUF4625 domain-containing protein" evidence="1">
    <location>
        <begin position="19"/>
        <end position="143"/>
    </location>
</feature>
<protein>
    <recommendedName>
        <fullName evidence="4">DUF4625 domain-containing protein</fullName>
    </recommendedName>
</protein>
<sequence length="143" mass="15101">MKVINLLLLISLAALVVACGKEEPKLAQTLDAGVVIQEVKVGAADAGSVEPKQALMQNKPIRVEIRSVPSNSPKVAKVDVKLIELKTGLVAGTATSQLSGNGESAAVELKSSNEWHPGRYLIEIRIDGKLSVSRDIDVFGASM</sequence>
<feature type="signal peptide" evidence="1">
    <location>
        <begin position="1"/>
        <end position="18"/>
    </location>
</feature>
<dbReference type="AlphaFoldDB" id="A0AA47ERC2"/>
<dbReference type="PROSITE" id="PS51257">
    <property type="entry name" value="PROKAR_LIPOPROTEIN"/>
    <property type="match status" value="1"/>
</dbReference>